<dbReference type="AlphaFoldDB" id="A0A3P3XU61"/>
<reference evidence="1" key="1">
    <citation type="submission" date="2017-02" db="EMBL/GenBank/DDBJ databases">
        <authorList>
            <person name="Regsiter A."/>
            <person name="William W."/>
        </authorList>
    </citation>
    <scope>NUCLEOTIDE SEQUENCE</scope>
    <source>
        <strain evidence="1">BdmA 4</strain>
    </source>
</reference>
<dbReference type="SUPFAM" id="SSF52141">
    <property type="entry name" value="Uracil-DNA glycosylase-like"/>
    <property type="match status" value="1"/>
</dbReference>
<evidence type="ECO:0000313" key="1">
    <source>
        <dbReference type="EMBL" id="SLM19830.1"/>
    </source>
</evidence>
<name>A0A3P3XU61_9SPIR</name>
<proteinExistence type="predicted"/>
<gene>
    <name evidence="1" type="ORF">SPIRO4BDMA_70254</name>
</gene>
<sequence>MSRCVPHAGKSAEVYGPWPAAAEEGFPPAGAVVGGPARFLVLGTFPSIRSQSRQEYYGHERNHFWPLLFSFAAESGLLPLPAEPGQSMWHAGASLAAVSAYEAKIGLAARLQVILWDMVKSCRRTTSADDALEIVALNDIAALLQAHPEIERIGLNGTRASTLFLKNVVYGCDFRQAREALSGVGGRVVLAIAGKTRAIYRLPSTSPVPTPQYRTIEDKWALWQRFFY</sequence>
<dbReference type="CDD" id="cd10032">
    <property type="entry name" value="UDG-F6_HDG"/>
    <property type="match status" value="1"/>
</dbReference>
<accession>A0A3P3XU61</accession>
<evidence type="ECO:0008006" key="2">
    <source>
        <dbReference type="Google" id="ProtNLM"/>
    </source>
</evidence>
<dbReference type="InterPro" id="IPR036895">
    <property type="entry name" value="Uracil-DNA_glycosylase-like_sf"/>
</dbReference>
<organism evidence="1">
    <name type="scientific">uncultured spirochete</name>
    <dbReference type="NCBI Taxonomy" id="156406"/>
    <lineage>
        <taxon>Bacteria</taxon>
        <taxon>Pseudomonadati</taxon>
        <taxon>Spirochaetota</taxon>
        <taxon>Spirochaetia</taxon>
        <taxon>Spirochaetales</taxon>
        <taxon>environmental samples</taxon>
    </lineage>
</organism>
<dbReference type="Gene3D" id="3.40.470.10">
    <property type="entry name" value="Uracil-DNA glycosylase-like domain"/>
    <property type="match status" value="1"/>
</dbReference>
<dbReference type="EMBL" id="FWDO01000007">
    <property type="protein sequence ID" value="SLM19830.1"/>
    <property type="molecule type" value="Genomic_DNA"/>
</dbReference>
<protein>
    <recommendedName>
        <fullName evidence="2">Uracil-DNA glycosylase-like domain-containing protein</fullName>
    </recommendedName>
</protein>